<proteinExistence type="predicted"/>
<feature type="compositionally biased region" description="Polar residues" evidence="7">
    <location>
        <begin position="785"/>
        <end position="796"/>
    </location>
</feature>
<dbReference type="OrthoDB" id="302966at2759"/>
<dbReference type="EMBL" id="KZ819603">
    <property type="protein sequence ID" value="PWN35869.1"/>
    <property type="molecule type" value="Genomic_DNA"/>
</dbReference>
<feature type="compositionally biased region" description="Basic residues" evidence="7">
    <location>
        <begin position="638"/>
        <end position="647"/>
    </location>
</feature>
<dbReference type="Gene3D" id="3.30.40.10">
    <property type="entry name" value="Zinc/RING finger domain, C3HC4 (zinc finger)"/>
    <property type="match status" value="1"/>
</dbReference>
<feature type="region of interest" description="Disordered" evidence="7">
    <location>
        <begin position="68"/>
        <end position="88"/>
    </location>
</feature>
<feature type="compositionally biased region" description="Polar residues" evidence="7">
    <location>
        <begin position="486"/>
        <end position="499"/>
    </location>
</feature>
<dbReference type="CDD" id="cd16536">
    <property type="entry name" value="RING-HC_RNF10"/>
    <property type="match status" value="1"/>
</dbReference>
<organism evidence="9 10">
    <name type="scientific">Meira miltonrushii</name>
    <dbReference type="NCBI Taxonomy" id="1280837"/>
    <lineage>
        <taxon>Eukaryota</taxon>
        <taxon>Fungi</taxon>
        <taxon>Dikarya</taxon>
        <taxon>Basidiomycota</taxon>
        <taxon>Ustilaginomycotina</taxon>
        <taxon>Exobasidiomycetes</taxon>
        <taxon>Exobasidiales</taxon>
        <taxon>Brachybasidiaceae</taxon>
        <taxon>Meira</taxon>
    </lineage>
</organism>
<dbReference type="GO" id="GO:0045944">
    <property type="term" value="P:positive regulation of transcription by RNA polymerase II"/>
    <property type="evidence" value="ECO:0007669"/>
    <property type="project" value="TreeGrafter"/>
</dbReference>
<dbReference type="InterPro" id="IPR013083">
    <property type="entry name" value="Znf_RING/FYVE/PHD"/>
</dbReference>
<dbReference type="InterPro" id="IPR017907">
    <property type="entry name" value="Znf_RING_CS"/>
</dbReference>
<dbReference type="AlphaFoldDB" id="A0A316VE00"/>
<feature type="compositionally biased region" description="Polar residues" evidence="7">
    <location>
        <begin position="19"/>
        <end position="29"/>
    </location>
</feature>
<evidence type="ECO:0000313" key="10">
    <source>
        <dbReference type="Proteomes" id="UP000245771"/>
    </source>
</evidence>
<evidence type="ECO:0000256" key="7">
    <source>
        <dbReference type="SAM" id="MobiDB-lite"/>
    </source>
</evidence>
<name>A0A316VE00_9BASI</name>
<feature type="region of interest" description="Disordered" evidence="7">
    <location>
        <begin position="207"/>
        <end position="229"/>
    </location>
</feature>
<evidence type="ECO:0000256" key="1">
    <source>
        <dbReference type="ARBA" id="ARBA00004496"/>
    </source>
</evidence>
<keyword evidence="4 6" id="KW-0863">Zinc-finger</keyword>
<feature type="compositionally biased region" description="Low complexity" evidence="7">
    <location>
        <begin position="36"/>
        <end position="51"/>
    </location>
</feature>
<evidence type="ECO:0000256" key="6">
    <source>
        <dbReference type="PROSITE-ProRule" id="PRU00175"/>
    </source>
</evidence>
<dbReference type="STRING" id="1280837.A0A316VE00"/>
<dbReference type="InParanoid" id="A0A316VE00"/>
<dbReference type="InterPro" id="IPR001841">
    <property type="entry name" value="Znf_RING"/>
</dbReference>
<dbReference type="GeneID" id="37024186"/>
<feature type="compositionally biased region" description="Basic and acidic residues" evidence="7">
    <location>
        <begin position="448"/>
        <end position="467"/>
    </location>
</feature>
<dbReference type="SMART" id="SM00184">
    <property type="entry name" value="RING"/>
    <property type="match status" value="1"/>
</dbReference>
<feature type="region of interest" description="Disordered" evidence="7">
    <location>
        <begin position="616"/>
        <end position="678"/>
    </location>
</feature>
<dbReference type="InterPro" id="IPR018957">
    <property type="entry name" value="Znf_C3HC4_RING-type"/>
</dbReference>
<evidence type="ECO:0000259" key="8">
    <source>
        <dbReference type="PROSITE" id="PS50089"/>
    </source>
</evidence>
<dbReference type="GO" id="GO:0005737">
    <property type="term" value="C:cytoplasm"/>
    <property type="evidence" value="ECO:0007669"/>
    <property type="project" value="UniProtKB-SubCell"/>
</dbReference>
<accession>A0A316VE00</accession>
<dbReference type="PANTHER" id="PTHR12983:SF9">
    <property type="entry name" value="E3 UBIQUITIN-PROTEIN LIGASE RNF10"/>
    <property type="match status" value="1"/>
</dbReference>
<dbReference type="PANTHER" id="PTHR12983">
    <property type="entry name" value="RING FINGER 10 FAMILY MEMBER"/>
    <property type="match status" value="1"/>
</dbReference>
<feature type="compositionally biased region" description="Low complexity" evidence="7">
    <location>
        <begin position="756"/>
        <end position="767"/>
    </location>
</feature>
<feature type="region of interest" description="Disordered" evidence="7">
    <location>
        <begin position="428"/>
        <end position="531"/>
    </location>
</feature>
<feature type="compositionally biased region" description="Basic and acidic residues" evidence="7">
    <location>
        <begin position="428"/>
        <end position="441"/>
    </location>
</feature>
<dbReference type="FunCoup" id="A0A316VE00">
    <property type="interactions" value="276"/>
</dbReference>
<comment type="subcellular location">
    <subcellularLocation>
        <location evidence="1">Cytoplasm</location>
    </subcellularLocation>
</comment>
<keyword evidence="3" id="KW-0479">Metal-binding</keyword>
<feature type="region of interest" description="Disordered" evidence="7">
    <location>
        <begin position="1"/>
        <end position="51"/>
    </location>
</feature>
<evidence type="ECO:0000256" key="2">
    <source>
        <dbReference type="ARBA" id="ARBA00022490"/>
    </source>
</evidence>
<evidence type="ECO:0000256" key="3">
    <source>
        <dbReference type="ARBA" id="ARBA00022723"/>
    </source>
</evidence>
<dbReference type="RefSeq" id="XP_025356171.1">
    <property type="nucleotide sequence ID" value="XM_025502405.1"/>
</dbReference>
<keyword evidence="2" id="KW-0963">Cytoplasm</keyword>
<evidence type="ECO:0000256" key="4">
    <source>
        <dbReference type="ARBA" id="ARBA00022771"/>
    </source>
</evidence>
<feature type="compositionally biased region" description="Acidic residues" evidence="7">
    <location>
        <begin position="802"/>
        <end position="811"/>
    </location>
</feature>
<dbReference type="Proteomes" id="UP000245771">
    <property type="component" value="Unassembled WGS sequence"/>
</dbReference>
<protein>
    <recommendedName>
        <fullName evidence="8">RING-type domain-containing protein</fullName>
    </recommendedName>
</protein>
<dbReference type="PROSITE" id="PS50089">
    <property type="entry name" value="ZF_RING_2"/>
    <property type="match status" value="1"/>
</dbReference>
<sequence length="915" mass="100901">MSALGHTMASMSRDRNGKPNATITSNGSQPRRSRNGRNANPSNNVNNNNQANAARGQNINHLLAFTLPPRIHNPTSHSAPRRNRRGASAVPFNKERYVNAQYRFLVKPTGDYTAYFADSDIYLNWSDILTVLIPTTSALFTASHLSALESSSSHAHGDTSETHEGASCPICLSRPTAPRMTKCGHVYCYPCILHYLSVHDAPVASGSSTPHSHIPGAAPRHTPTSSITPNASVGLANTMTQKWKRCPVCWDAVYSRDLKAVQWWDPKARAQEFEQDVDQTAASAKPTRPTSDDYLCMRLIERPHLTTLALPQSSTWPTASTSTSDQPLIAQHSAPWHFQPDVMTFSKFMLASPDLLLSNLNSDLQELESERELLQSFLTKDEIGLAFVGLAERKVHEQMEKVTNELDTQSVKSRMGYARKELTEHYEVEKGNRARDEEAISRRQRKRIEREKKNDENVEASVTKDEASNQDPVPEQTEGTAEFLAIQSQKQGGTTQDIRISSDENDEKEDRKDGRQTTQRTRKNLNPPAPSSSSFFFYQVSSGQNIFLHPLDIKVLLSAHGSYSAFPPTLQVCVQGADEGSMNEEMRKRCKYLTHLSKGADIVFIEVDWEKMLRDTEANNEQSPVSRSVLRMYDQALRQRRNRRRDRERREDRAKLRSEEQERASRPPMTTNTIPIGGFGAASRSPALSAVDAGAFGSSFGSQSMLSPSVQEAILNATEGDDGFPAASQAFAARRGSIEGLGIAGSEAGESEEHNTTTSHTTPSRNNKPVAATRTVWGTPAAKGNSFSHALHNSSRAPAGQGEEDGPDWDAWLELEEDFIVGARNGNSVREGRGLNRQARRSPGRTNSTSAATNTAPPNNEVKETKEGESQSPAKQEVVQEETVKPSPPQPPQQTKQQKKKKLVLTSGGGGRGTR</sequence>
<feature type="compositionally biased region" description="Basic and acidic residues" evidence="7">
    <location>
        <begin position="648"/>
        <end position="665"/>
    </location>
</feature>
<dbReference type="SUPFAM" id="SSF57850">
    <property type="entry name" value="RING/U-box"/>
    <property type="match status" value="1"/>
</dbReference>
<dbReference type="GO" id="GO:0000976">
    <property type="term" value="F:transcription cis-regulatory region binding"/>
    <property type="evidence" value="ECO:0007669"/>
    <property type="project" value="TreeGrafter"/>
</dbReference>
<feature type="compositionally biased region" description="Low complexity" evidence="7">
    <location>
        <begin position="846"/>
        <end position="860"/>
    </location>
</feature>
<feature type="region of interest" description="Disordered" evidence="7">
    <location>
        <begin position="823"/>
        <end position="915"/>
    </location>
</feature>
<gene>
    <name evidence="9" type="ORF">FA14DRAFT_48495</name>
</gene>
<feature type="domain" description="RING-type" evidence="8">
    <location>
        <begin position="168"/>
        <end position="249"/>
    </location>
</feature>
<feature type="region of interest" description="Disordered" evidence="7">
    <location>
        <begin position="745"/>
        <end position="811"/>
    </location>
</feature>
<reference evidence="9 10" key="1">
    <citation type="journal article" date="2018" name="Mol. Biol. Evol.">
        <title>Broad Genomic Sampling Reveals a Smut Pathogenic Ancestry of the Fungal Clade Ustilaginomycotina.</title>
        <authorList>
            <person name="Kijpornyongpan T."/>
            <person name="Mondo S.J."/>
            <person name="Barry K."/>
            <person name="Sandor L."/>
            <person name="Lee J."/>
            <person name="Lipzen A."/>
            <person name="Pangilinan J."/>
            <person name="LaButti K."/>
            <person name="Hainaut M."/>
            <person name="Henrissat B."/>
            <person name="Grigoriev I.V."/>
            <person name="Spatafora J.W."/>
            <person name="Aime M.C."/>
        </authorList>
    </citation>
    <scope>NUCLEOTIDE SEQUENCE [LARGE SCALE GENOMIC DNA]</scope>
    <source>
        <strain evidence="9 10">MCA 3882</strain>
    </source>
</reference>
<keyword evidence="10" id="KW-1185">Reference proteome</keyword>
<dbReference type="GO" id="GO:0008270">
    <property type="term" value="F:zinc ion binding"/>
    <property type="evidence" value="ECO:0007669"/>
    <property type="project" value="UniProtKB-KW"/>
</dbReference>
<dbReference type="Pfam" id="PF00097">
    <property type="entry name" value="zf-C3HC4"/>
    <property type="match status" value="1"/>
</dbReference>
<evidence type="ECO:0000256" key="5">
    <source>
        <dbReference type="ARBA" id="ARBA00022833"/>
    </source>
</evidence>
<evidence type="ECO:0000313" key="9">
    <source>
        <dbReference type="EMBL" id="PWN35869.1"/>
    </source>
</evidence>
<keyword evidence="5" id="KW-0862">Zinc</keyword>
<dbReference type="InterPro" id="IPR039739">
    <property type="entry name" value="MAG2/RNF10"/>
</dbReference>
<dbReference type="PROSITE" id="PS00518">
    <property type="entry name" value="ZF_RING_1"/>
    <property type="match status" value="1"/>
</dbReference>